<keyword evidence="2" id="KW-1185">Reference proteome</keyword>
<dbReference type="EMBL" id="AZDT01000002">
    <property type="protein sequence ID" value="KRK78131.1"/>
    <property type="molecule type" value="Genomic_DNA"/>
</dbReference>
<sequence>MWQMMNPTEVIHRGWNRRVVTGKTLAECDDRLAKYLNEQDYGSGEFVVLHENDGSNQNTGYDLPEGEPCYISFLIYNSRL</sequence>
<evidence type="ECO:0000313" key="1">
    <source>
        <dbReference type="EMBL" id="KRK78131.1"/>
    </source>
</evidence>
<protein>
    <submittedName>
        <fullName evidence="1">Uncharacterized protein</fullName>
    </submittedName>
</protein>
<gene>
    <name evidence="1" type="ORF">FD30_GL001180</name>
</gene>
<dbReference type="AlphaFoldDB" id="A0A0R1K9S6"/>
<evidence type="ECO:0000313" key="2">
    <source>
        <dbReference type="Proteomes" id="UP000051162"/>
    </source>
</evidence>
<comment type="caution">
    <text evidence="1">The sequence shown here is derived from an EMBL/GenBank/DDBJ whole genome shotgun (WGS) entry which is preliminary data.</text>
</comment>
<dbReference type="PATRIC" id="fig|1423773.3.peg.1207"/>
<dbReference type="Proteomes" id="UP000051162">
    <property type="component" value="Unassembled WGS sequence"/>
</dbReference>
<organism evidence="1 2">
    <name type="scientific">Levilactobacillus namurensis DSM 19117</name>
    <dbReference type="NCBI Taxonomy" id="1423773"/>
    <lineage>
        <taxon>Bacteria</taxon>
        <taxon>Bacillati</taxon>
        <taxon>Bacillota</taxon>
        <taxon>Bacilli</taxon>
        <taxon>Lactobacillales</taxon>
        <taxon>Lactobacillaceae</taxon>
        <taxon>Levilactobacillus</taxon>
    </lineage>
</organism>
<reference evidence="1 2" key="1">
    <citation type="journal article" date="2015" name="Genome Announc.">
        <title>Expanding the biotechnology potential of lactobacilli through comparative genomics of 213 strains and associated genera.</title>
        <authorList>
            <person name="Sun Z."/>
            <person name="Harris H.M."/>
            <person name="McCann A."/>
            <person name="Guo C."/>
            <person name="Argimon S."/>
            <person name="Zhang W."/>
            <person name="Yang X."/>
            <person name="Jeffery I.B."/>
            <person name="Cooney J.C."/>
            <person name="Kagawa T.F."/>
            <person name="Liu W."/>
            <person name="Song Y."/>
            <person name="Salvetti E."/>
            <person name="Wrobel A."/>
            <person name="Rasinkangas P."/>
            <person name="Parkhill J."/>
            <person name="Rea M.C."/>
            <person name="O'Sullivan O."/>
            <person name="Ritari J."/>
            <person name="Douillard F.P."/>
            <person name="Paul Ross R."/>
            <person name="Yang R."/>
            <person name="Briner A.E."/>
            <person name="Felis G.E."/>
            <person name="de Vos W.M."/>
            <person name="Barrangou R."/>
            <person name="Klaenhammer T.R."/>
            <person name="Caufield P.W."/>
            <person name="Cui Y."/>
            <person name="Zhang H."/>
            <person name="O'Toole P.W."/>
        </authorList>
    </citation>
    <scope>NUCLEOTIDE SEQUENCE [LARGE SCALE GENOMIC DNA]</scope>
    <source>
        <strain evidence="1 2">DSM 19117</strain>
    </source>
</reference>
<name>A0A0R1K9S6_9LACO</name>
<proteinExistence type="predicted"/>
<accession>A0A0R1K9S6</accession>